<sequence>SAIHTSWKIKFSEYQLNLPSLIFNIKGDSKKQHKYQSKNSKLKIFDLKQFMKMTEQYNMTCKNGTKRCTKKDFEHTIDVLELRIMKLQRVIRKRNGRETHFNPEVEVFFMLLLTFFSHNSTIIST</sequence>
<dbReference type="Proteomes" id="UP000037035">
    <property type="component" value="Unassembled WGS sequence"/>
</dbReference>
<proteinExistence type="predicted"/>
<reference evidence="1 2" key="1">
    <citation type="submission" date="2015-08" db="EMBL/GenBank/DDBJ databases">
        <title>Next Generation Sequencing and Analysis of the Genome of Puccinia sorghi L Schw, the Causal Agent of Maize Common Rust.</title>
        <authorList>
            <person name="Rochi L."/>
            <person name="Burguener G."/>
            <person name="Darino M."/>
            <person name="Turjanski A."/>
            <person name="Kreff E."/>
            <person name="Dieguez M.J."/>
            <person name="Sacco F."/>
        </authorList>
    </citation>
    <scope>NUCLEOTIDE SEQUENCE [LARGE SCALE GENOMIC DNA]</scope>
    <source>
        <strain evidence="1 2">RO10H11247</strain>
    </source>
</reference>
<organism evidence="1 2">
    <name type="scientific">Puccinia sorghi</name>
    <dbReference type="NCBI Taxonomy" id="27349"/>
    <lineage>
        <taxon>Eukaryota</taxon>
        <taxon>Fungi</taxon>
        <taxon>Dikarya</taxon>
        <taxon>Basidiomycota</taxon>
        <taxon>Pucciniomycotina</taxon>
        <taxon>Pucciniomycetes</taxon>
        <taxon>Pucciniales</taxon>
        <taxon>Pucciniaceae</taxon>
        <taxon>Puccinia</taxon>
    </lineage>
</organism>
<gene>
    <name evidence="1" type="ORF">VP01_12328g1</name>
</gene>
<feature type="non-terminal residue" evidence="1">
    <location>
        <position position="1"/>
    </location>
</feature>
<accession>A0A0L6VQ15</accession>
<protein>
    <submittedName>
        <fullName evidence="1">Uncharacterized protein</fullName>
    </submittedName>
</protein>
<evidence type="ECO:0000313" key="2">
    <source>
        <dbReference type="Proteomes" id="UP000037035"/>
    </source>
</evidence>
<evidence type="ECO:0000313" key="1">
    <source>
        <dbReference type="EMBL" id="KNZ62707.1"/>
    </source>
</evidence>
<dbReference type="EMBL" id="LAVV01002586">
    <property type="protein sequence ID" value="KNZ62707.1"/>
    <property type="molecule type" value="Genomic_DNA"/>
</dbReference>
<keyword evidence="2" id="KW-1185">Reference proteome</keyword>
<dbReference type="VEuPathDB" id="FungiDB:VP01_12328g1"/>
<name>A0A0L6VQ15_9BASI</name>
<comment type="caution">
    <text evidence="1">The sequence shown here is derived from an EMBL/GenBank/DDBJ whole genome shotgun (WGS) entry which is preliminary data.</text>
</comment>
<dbReference type="AlphaFoldDB" id="A0A0L6VQ15"/>